<evidence type="ECO:0000313" key="1">
    <source>
        <dbReference type="EMBL" id="GCE38782.1"/>
    </source>
</evidence>
<organism evidence="1 2">
    <name type="scientific">Rhodococcus wratislaviensis</name>
    <name type="common">Tsukamurella wratislaviensis</name>
    <dbReference type="NCBI Taxonomy" id="44752"/>
    <lineage>
        <taxon>Bacteria</taxon>
        <taxon>Bacillati</taxon>
        <taxon>Actinomycetota</taxon>
        <taxon>Actinomycetes</taxon>
        <taxon>Mycobacteriales</taxon>
        <taxon>Nocardiaceae</taxon>
        <taxon>Rhodococcus</taxon>
    </lineage>
</organism>
<dbReference type="Proteomes" id="UP000287519">
    <property type="component" value="Unassembled WGS sequence"/>
</dbReference>
<sequence>MEVPEQSAPESETEAWLRTYKALDVVTDHLLTVAGIKNDTE</sequence>
<name>A0A402C5G3_RHOWR</name>
<comment type="caution">
    <text evidence="1">The sequence shown here is derived from an EMBL/GenBank/DDBJ whole genome shotgun (WGS) entry which is preliminary data.</text>
</comment>
<keyword evidence="2" id="KW-1185">Reference proteome</keyword>
<accession>A0A402C5G3</accession>
<reference evidence="1 2" key="1">
    <citation type="submission" date="2018-11" db="EMBL/GenBank/DDBJ databases">
        <title>Microbial catabolism of amino acid.</title>
        <authorList>
            <person name="Hibi M."/>
            <person name="Ogawa J."/>
        </authorList>
    </citation>
    <scope>NUCLEOTIDE SEQUENCE [LARGE SCALE GENOMIC DNA]</scope>
    <source>
        <strain evidence="1 2">C31-06</strain>
    </source>
</reference>
<proteinExistence type="predicted"/>
<gene>
    <name evidence="1" type="ORF">Rhow_002306</name>
</gene>
<dbReference type="EMBL" id="BHYM01000021">
    <property type="protein sequence ID" value="GCE38782.1"/>
    <property type="molecule type" value="Genomic_DNA"/>
</dbReference>
<dbReference type="AlphaFoldDB" id="A0A402C5G3"/>
<protein>
    <submittedName>
        <fullName evidence="1">Uncharacterized protein</fullName>
    </submittedName>
</protein>
<evidence type="ECO:0000313" key="2">
    <source>
        <dbReference type="Proteomes" id="UP000287519"/>
    </source>
</evidence>